<dbReference type="InterPro" id="IPR010998">
    <property type="entry name" value="Integrase_recombinase_N"/>
</dbReference>
<keyword evidence="3" id="KW-0229">DNA integration</keyword>
<keyword evidence="10" id="KW-1185">Reference proteome</keyword>
<dbReference type="GO" id="GO:0015074">
    <property type="term" value="P:DNA integration"/>
    <property type="evidence" value="ECO:0007669"/>
    <property type="project" value="UniProtKB-KW"/>
</dbReference>
<name>A0A318XJF1_9FIRM</name>
<accession>A0A318XJF1</accession>
<evidence type="ECO:0000259" key="8">
    <source>
        <dbReference type="PROSITE" id="PS51900"/>
    </source>
</evidence>
<dbReference type="GO" id="GO:0003677">
    <property type="term" value="F:DNA binding"/>
    <property type="evidence" value="ECO:0007669"/>
    <property type="project" value="UniProtKB-UniRule"/>
</dbReference>
<sequence>MKAVKDSKLFNLICEYFTEYLPKQRKCSPNTIRAYQNALELLLDFIKMQKNIRITDITFNMLDRNTVSAFLEWIESERGASVATQNQRLAAIHAFFSFVADAEPYLVAKADEIGRIKATKCEKKSNVKYLSEAAIKAILAEPSGKSEKELRDRFLMIMLYDTGARIQEILDIRLCNLQLTGTPTVTLHGKGNKTRKVALMEGTVKHLKRYLNVFHSQTDMYSEQYLFYVKRNDGNKRMTEDNARRLIRDYGVSAKENCPEVPDNVHPHLFRHSRAMHLYQHGMPLALISQWLGHSEVETTLIYAHADTEMKRKAIEAATPKDSPLKEFVNADRFTMNDEDLIKRLYGLK</sequence>
<evidence type="ECO:0000259" key="7">
    <source>
        <dbReference type="PROSITE" id="PS51898"/>
    </source>
</evidence>
<proteinExistence type="inferred from homology"/>
<dbReference type="OrthoDB" id="9801717at2"/>
<dbReference type="PANTHER" id="PTHR30349">
    <property type="entry name" value="PHAGE INTEGRASE-RELATED"/>
    <property type="match status" value="1"/>
</dbReference>
<gene>
    <name evidence="9" type="ORF">LY28_03427</name>
</gene>
<dbReference type="Proteomes" id="UP000248132">
    <property type="component" value="Unassembled WGS sequence"/>
</dbReference>
<dbReference type="GO" id="GO:0006310">
    <property type="term" value="P:DNA recombination"/>
    <property type="evidence" value="ECO:0007669"/>
    <property type="project" value="UniProtKB-KW"/>
</dbReference>
<dbReference type="SUPFAM" id="SSF56349">
    <property type="entry name" value="DNA breaking-rejoining enzymes"/>
    <property type="match status" value="1"/>
</dbReference>
<comment type="caution">
    <text evidence="9">The sequence shown here is derived from an EMBL/GenBank/DDBJ whole genome shotgun (WGS) entry which is preliminary data.</text>
</comment>
<comment type="similarity">
    <text evidence="2">Belongs to the 'phage' integrase family.</text>
</comment>
<evidence type="ECO:0000256" key="5">
    <source>
        <dbReference type="ARBA" id="ARBA00023172"/>
    </source>
</evidence>
<dbReference type="Gene3D" id="1.10.150.130">
    <property type="match status" value="1"/>
</dbReference>
<dbReference type="Pfam" id="PF00589">
    <property type="entry name" value="Phage_integrase"/>
    <property type="match status" value="1"/>
</dbReference>
<evidence type="ECO:0000313" key="10">
    <source>
        <dbReference type="Proteomes" id="UP000248132"/>
    </source>
</evidence>
<evidence type="ECO:0000256" key="3">
    <source>
        <dbReference type="ARBA" id="ARBA00022908"/>
    </source>
</evidence>
<feature type="domain" description="Tyr recombinase" evidence="7">
    <location>
        <begin position="125"/>
        <end position="316"/>
    </location>
</feature>
<evidence type="ECO:0000256" key="6">
    <source>
        <dbReference type="PROSITE-ProRule" id="PRU01248"/>
    </source>
</evidence>
<keyword evidence="5" id="KW-0233">DNA recombination</keyword>
<organism evidence="9 10">
    <name type="scientific">Ruminiclostridium sufflavum DSM 19573</name>
    <dbReference type="NCBI Taxonomy" id="1121337"/>
    <lineage>
        <taxon>Bacteria</taxon>
        <taxon>Bacillati</taxon>
        <taxon>Bacillota</taxon>
        <taxon>Clostridia</taxon>
        <taxon>Eubacteriales</taxon>
        <taxon>Oscillospiraceae</taxon>
        <taxon>Ruminiclostridium</taxon>
    </lineage>
</organism>
<dbReference type="InterPro" id="IPR004107">
    <property type="entry name" value="Integrase_SAM-like_N"/>
</dbReference>
<dbReference type="InterPro" id="IPR044068">
    <property type="entry name" value="CB"/>
</dbReference>
<evidence type="ECO:0000313" key="9">
    <source>
        <dbReference type="EMBL" id="PYG84969.1"/>
    </source>
</evidence>
<dbReference type="Pfam" id="PF02899">
    <property type="entry name" value="Phage_int_SAM_1"/>
    <property type="match status" value="1"/>
</dbReference>
<comment type="function">
    <text evidence="1">Site-specific tyrosine recombinase, which acts by catalyzing the cutting and rejoining of the recombining DNA molecules.</text>
</comment>
<dbReference type="Gene3D" id="1.10.443.10">
    <property type="entry name" value="Intergrase catalytic core"/>
    <property type="match status" value="1"/>
</dbReference>
<dbReference type="RefSeq" id="WP_110463385.1">
    <property type="nucleotide sequence ID" value="NZ_QKMR01000027.1"/>
</dbReference>
<evidence type="ECO:0000256" key="4">
    <source>
        <dbReference type="ARBA" id="ARBA00023125"/>
    </source>
</evidence>
<dbReference type="PANTHER" id="PTHR30349:SF41">
    <property type="entry name" value="INTEGRASE_RECOMBINASE PROTEIN MJ0367-RELATED"/>
    <property type="match status" value="1"/>
</dbReference>
<dbReference type="PROSITE" id="PS51898">
    <property type="entry name" value="TYR_RECOMBINASE"/>
    <property type="match status" value="1"/>
</dbReference>
<feature type="domain" description="Core-binding (CB)" evidence="8">
    <location>
        <begin position="8"/>
        <end position="100"/>
    </location>
</feature>
<dbReference type="InterPro" id="IPR013762">
    <property type="entry name" value="Integrase-like_cat_sf"/>
</dbReference>
<dbReference type="PROSITE" id="PS51900">
    <property type="entry name" value="CB"/>
    <property type="match status" value="1"/>
</dbReference>
<reference evidence="9 10" key="1">
    <citation type="submission" date="2018-06" db="EMBL/GenBank/DDBJ databases">
        <title>Genomic Encyclopedia of Type Strains, Phase I: the one thousand microbial genomes (KMG-I) project.</title>
        <authorList>
            <person name="Kyrpides N."/>
        </authorList>
    </citation>
    <scope>NUCLEOTIDE SEQUENCE [LARGE SCALE GENOMIC DNA]</scope>
    <source>
        <strain evidence="9 10">DSM 19573</strain>
    </source>
</reference>
<dbReference type="InterPro" id="IPR011010">
    <property type="entry name" value="DNA_brk_join_enz"/>
</dbReference>
<keyword evidence="4 6" id="KW-0238">DNA-binding</keyword>
<dbReference type="InterPro" id="IPR002104">
    <property type="entry name" value="Integrase_catalytic"/>
</dbReference>
<dbReference type="AlphaFoldDB" id="A0A318XJF1"/>
<evidence type="ECO:0000256" key="2">
    <source>
        <dbReference type="ARBA" id="ARBA00008857"/>
    </source>
</evidence>
<dbReference type="InterPro" id="IPR050090">
    <property type="entry name" value="Tyrosine_recombinase_XerCD"/>
</dbReference>
<protein>
    <submittedName>
        <fullName evidence="9">Site-specific recombinase XerD</fullName>
    </submittedName>
</protein>
<dbReference type="EMBL" id="QKMR01000027">
    <property type="protein sequence ID" value="PYG84969.1"/>
    <property type="molecule type" value="Genomic_DNA"/>
</dbReference>
<evidence type="ECO:0000256" key="1">
    <source>
        <dbReference type="ARBA" id="ARBA00003283"/>
    </source>
</evidence>